<evidence type="ECO:0000313" key="16">
    <source>
        <dbReference type="Proteomes" id="UP000308001"/>
    </source>
</evidence>
<organism evidence="15 16">
    <name type="scientific">Aliarcobacter thereius</name>
    <dbReference type="NCBI Taxonomy" id="544718"/>
    <lineage>
        <taxon>Bacteria</taxon>
        <taxon>Pseudomonadati</taxon>
        <taxon>Campylobacterota</taxon>
        <taxon>Epsilonproteobacteria</taxon>
        <taxon>Campylobacterales</taxon>
        <taxon>Arcobacteraceae</taxon>
        <taxon>Aliarcobacter</taxon>
    </lineage>
</organism>
<sequence length="203" mass="24079">MIKRILKEKIFYMYKLPIHLIRQYLFCPRVVYFLEVLSIPKASPIWVKEGENYHKKQEKLFKRRTLSRFGLENAKFWQNVNLSYDDLNFYGICDALIISNTNIYPVEIKLHGQKPTKAQKMQLIAYGILAEKIYKKEFNLGFISFDKSAKTIPINVNNEMKQDVQKIVNKIINLIKSENLPYSDAQDEKCTQCEFLNYCNDRF</sequence>
<dbReference type="GO" id="GO:0046872">
    <property type="term" value="F:metal ion binding"/>
    <property type="evidence" value="ECO:0007669"/>
    <property type="project" value="UniProtKB-KW"/>
</dbReference>
<keyword evidence="9 13" id="KW-0408">Iron</keyword>
<keyword evidence="10 13" id="KW-0411">Iron-sulfur</keyword>
<dbReference type="Gene3D" id="3.90.320.10">
    <property type="match status" value="1"/>
</dbReference>
<dbReference type="GO" id="GO:0051536">
    <property type="term" value="F:iron-sulfur cluster binding"/>
    <property type="evidence" value="ECO:0007669"/>
    <property type="project" value="UniProtKB-KW"/>
</dbReference>
<evidence type="ECO:0000313" key="15">
    <source>
        <dbReference type="EMBL" id="TLS71020.1"/>
    </source>
</evidence>
<dbReference type="InterPro" id="IPR013343">
    <property type="entry name" value="CRISPR-assoc_prot_Cas4"/>
</dbReference>
<protein>
    <recommendedName>
        <fullName evidence="4 13">CRISPR-associated exonuclease Cas4</fullName>
        <ecNumber evidence="3 13">3.1.12.1</ecNumber>
    </recommendedName>
</protein>
<keyword evidence="6 13" id="KW-0479">Metal-binding</keyword>
<dbReference type="Proteomes" id="UP000308001">
    <property type="component" value="Unassembled WGS sequence"/>
</dbReference>
<comment type="cofactor">
    <cofactor evidence="13">
        <name>Mg(2+)</name>
        <dbReference type="ChEBI" id="CHEBI:18420"/>
    </cofactor>
    <cofactor evidence="13">
        <name>Mn(2+)</name>
        <dbReference type="ChEBI" id="CHEBI:29035"/>
    </cofactor>
    <text evidence="13">Mg(2+) or Mn(2+) required for ssDNA cleavage activity.</text>
</comment>
<evidence type="ECO:0000256" key="4">
    <source>
        <dbReference type="ARBA" id="ARBA00020049"/>
    </source>
</evidence>
<evidence type="ECO:0000256" key="1">
    <source>
        <dbReference type="ARBA" id="ARBA00001966"/>
    </source>
</evidence>
<evidence type="ECO:0000256" key="12">
    <source>
        <dbReference type="ARBA" id="ARBA00023211"/>
    </source>
</evidence>
<dbReference type="InterPro" id="IPR011604">
    <property type="entry name" value="PDDEXK-like_dom_sf"/>
</dbReference>
<keyword evidence="8 13" id="KW-0269">Exonuclease</keyword>
<dbReference type="AlphaFoldDB" id="A0A5R9H1L2"/>
<comment type="caution">
    <text evidence="15">The sequence shown here is derived from an EMBL/GenBank/DDBJ whole genome shotgun (WGS) entry which is preliminary data.</text>
</comment>
<dbReference type="InterPro" id="IPR022765">
    <property type="entry name" value="Dna2/Cas4_DUF83"/>
</dbReference>
<dbReference type="GO" id="GO:0051607">
    <property type="term" value="P:defense response to virus"/>
    <property type="evidence" value="ECO:0007669"/>
    <property type="project" value="UniProtKB-KW"/>
</dbReference>
<evidence type="ECO:0000256" key="9">
    <source>
        <dbReference type="ARBA" id="ARBA00023004"/>
    </source>
</evidence>
<evidence type="ECO:0000256" key="2">
    <source>
        <dbReference type="ARBA" id="ARBA00009189"/>
    </source>
</evidence>
<evidence type="ECO:0000256" key="13">
    <source>
        <dbReference type="RuleBase" id="RU365022"/>
    </source>
</evidence>
<dbReference type="EMBL" id="VBUF01000005">
    <property type="protein sequence ID" value="TLS71020.1"/>
    <property type="molecule type" value="Genomic_DNA"/>
</dbReference>
<dbReference type="PANTHER" id="PTHR36531">
    <property type="entry name" value="CRISPR-ASSOCIATED EXONUCLEASE CAS4"/>
    <property type="match status" value="1"/>
</dbReference>
<keyword evidence="11 13" id="KW-0051">Antiviral defense</keyword>
<evidence type="ECO:0000256" key="3">
    <source>
        <dbReference type="ARBA" id="ARBA00012768"/>
    </source>
</evidence>
<accession>A0A5R9H1L2</accession>
<proteinExistence type="inferred from homology"/>
<evidence type="ECO:0000256" key="10">
    <source>
        <dbReference type="ARBA" id="ARBA00023014"/>
    </source>
</evidence>
<evidence type="ECO:0000256" key="7">
    <source>
        <dbReference type="ARBA" id="ARBA00022801"/>
    </source>
</evidence>
<dbReference type="Pfam" id="PF01930">
    <property type="entry name" value="Cas_Cas4"/>
    <property type="match status" value="1"/>
</dbReference>
<name>A0A5R9H1L2_9BACT</name>
<feature type="domain" description="DUF83" evidence="14">
    <location>
        <begin position="20"/>
        <end position="199"/>
    </location>
</feature>
<reference evidence="15 16" key="1">
    <citation type="submission" date="2019-05" db="EMBL/GenBank/DDBJ databases">
        <title>Arcobacter cibarius and Arcobacter thereius providing challenges in identification an antibiotic susceptibility and Quinolone resistance.</title>
        <authorList>
            <person name="Busch A."/>
            <person name="Hanel I."/>
            <person name="Hotzel H."/>
            <person name="Tomaso H."/>
        </authorList>
    </citation>
    <scope>NUCLEOTIDE SEQUENCE [LARGE SCALE GENOMIC DNA]</scope>
    <source>
        <strain evidence="15 16">17CS1191_2</strain>
    </source>
</reference>
<evidence type="ECO:0000256" key="6">
    <source>
        <dbReference type="ARBA" id="ARBA00022723"/>
    </source>
</evidence>
<comment type="similarity">
    <text evidence="2 13">Belongs to the CRISPR-associated exonuclease Cas4 family.</text>
</comment>
<dbReference type="GO" id="GO:0004527">
    <property type="term" value="F:exonuclease activity"/>
    <property type="evidence" value="ECO:0007669"/>
    <property type="project" value="UniProtKB-KW"/>
</dbReference>
<evidence type="ECO:0000256" key="11">
    <source>
        <dbReference type="ARBA" id="ARBA00023118"/>
    </source>
</evidence>
<gene>
    <name evidence="15" type="primary">cas4</name>
    <name evidence="15" type="ORF">FE246_08625</name>
</gene>
<keyword evidence="5 13" id="KW-0540">Nuclease</keyword>
<evidence type="ECO:0000256" key="8">
    <source>
        <dbReference type="ARBA" id="ARBA00022839"/>
    </source>
</evidence>
<evidence type="ECO:0000256" key="5">
    <source>
        <dbReference type="ARBA" id="ARBA00022722"/>
    </source>
</evidence>
<keyword evidence="7 13" id="KW-0378">Hydrolase</keyword>
<dbReference type="NCBIfam" id="TIGR00372">
    <property type="entry name" value="cas4"/>
    <property type="match status" value="1"/>
</dbReference>
<dbReference type="PANTHER" id="PTHR36531:SF6">
    <property type="entry name" value="DNA REPLICATION ATP-DEPENDENT HELICASE_NUCLEASE DNA2"/>
    <property type="match status" value="1"/>
</dbReference>
<keyword evidence="12 13" id="KW-0464">Manganese</keyword>
<comment type="cofactor">
    <cofactor evidence="1">
        <name>[4Fe-4S] cluster</name>
        <dbReference type="ChEBI" id="CHEBI:49883"/>
    </cofactor>
</comment>
<evidence type="ECO:0000259" key="14">
    <source>
        <dbReference type="Pfam" id="PF01930"/>
    </source>
</evidence>
<comment type="cofactor">
    <cofactor evidence="13">
        <name>iron-sulfur cluster</name>
        <dbReference type="ChEBI" id="CHEBI:30408"/>
    </cofactor>
</comment>
<dbReference type="EC" id="3.1.12.1" evidence="3 13"/>
<comment type="function">
    <text evidence="13">CRISPR (clustered regularly interspaced short palindromic repeat) is an adaptive immune system that provides protection against mobile genetic elements (viruses, transposable elements and conjugative plasmids). CRISPR clusters contain sequences complementary to antecedent mobile elements and target invading nucleic acids. CRISPR clusters are transcribed and processed into CRISPR RNA (crRNA).</text>
</comment>
<dbReference type="InterPro" id="IPR051827">
    <property type="entry name" value="Cas4_exonuclease"/>
</dbReference>